<evidence type="ECO:0000313" key="1">
    <source>
        <dbReference type="EMBL" id="KAJ8433002.1"/>
    </source>
</evidence>
<organism evidence="1 2">
    <name type="scientific">Carnegiea gigantea</name>
    <dbReference type="NCBI Taxonomy" id="171969"/>
    <lineage>
        <taxon>Eukaryota</taxon>
        <taxon>Viridiplantae</taxon>
        <taxon>Streptophyta</taxon>
        <taxon>Embryophyta</taxon>
        <taxon>Tracheophyta</taxon>
        <taxon>Spermatophyta</taxon>
        <taxon>Magnoliopsida</taxon>
        <taxon>eudicotyledons</taxon>
        <taxon>Gunneridae</taxon>
        <taxon>Pentapetalae</taxon>
        <taxon>Caryophyllales</taxon>
        <taxon>Cactineae</taxon>
        <taxon>Cactaceae</taxon>
        <taxon>Cactoideae</taxon>
        <taxon>Echinocereeae</taxon>
        <taxon>Carnegiea</taxon>
    </lineage>
</organism>
<dbReference type="AlphaFoldDB" id="A0A9Q1Q8M7"/>
<name>A0A9Q1Q8M7_9CARY</name>
<dbReference type="Proteomes" id="UP001153076">
    <property type="component" value="Unassembled WGS sequence"/>
</dbReference>
<keyword evidence="2" id="KW-1185">Reference proteome</keyword>
<sequence length="203" mass="23008">MPPIHHHGDVIFFSLFIRHELIVCPLATPLDLVTTTLHNKPSIDVMQNIMNLSNDESNFGYEEINETIPIDSHVQEDFIIEDDGIIFQVVAFFDEYVIKAGHEGNKCQLYGIKDPKIIVAKGVPKGKRQRTSGKCHNTGHTQRTCPFYVGTKPCTINLECSPVDPLKNDSTNSRSARDVEYSEEVAKLKKNHCIVDWFPKADW</sequence>
<protein>
    <submittedName>
        <fullName evidence="1">Uncharacterized protein</fullName>
    </submittedName>
</protein>
<dbReference type="EMBL" id="JAKOGI010000567">
    <property type="protein sequence ID" value="KAJ8433002.1"/>
    <property type="molecule type" value="Genomic_DNA"/>
</dbReference>
<accession>A0A9Q1Q8M7</accession>
<reference evidence="1" key="1">
    <citation type="submission" date="2022-04" db="EMBL/GenBank/DDBJ databases">
        <title>Carnegiea gigantea Genome sequencing and assembly v2.</title>
        <authorList>
            <person name="Copetti D."/>
            <person name="Sanderson M.J."/>
            <person name="Burquez A."/>
            <person name="Wojciechowski M.F."/>
        </authorList>
    </citation>
    <scope>NUCLEOTIDE SEQUENCE</scope>
    <source>
        <strain evidence="1">SGP5-SGP5p</strain>
        <tissue evidence="1">Aerial part</tissue>
    </source>
</reference>
<gene>
    <name evidence="1" type="ORF">Cgig2_028587</name>
</gene>
<proteinExistence type="predicted"/>
<comment type="caution">
    <text evidence="1">The sequence shown here is derived from an EMBL/GenBank/DDBJ whole genome shotgun (WGS) entry which is preliminary data.</text>
</comment>
<evidence type="ECO:0000313" key="2">
    <source>
        <dbReference type="Proteomes" id="UP001153076"/>
    </source>
</evidence>